<keyword evidence="3" id="KW-1185">Reference proteome</keyword>
<organism evidence="2 3">
    <name type="scientific">Blyttiomyces helicus</name>
    <dbReference type="NCBI Taxonomy" id="388810"/>
    <lineage>
        <taxon>Eukaryota</taxon>
        <taxon>Fungi</taxon>
        <taxon>Fungi incertae sedis</taxon>
        <taxon>Chytridiomycota</taxon>
        <taxon>Chytridiomycota incertae sedis</taxon>
        <taxon>Chytridiomycetes</taxon>
        <taxon>Chytridiomycetes incertae sedis</taxon>
        <taxon>Blyttiomyces</taxon>
    </lineage>
</organism>
<dbReference type="AlphaFoldDB" id="A0A4P9WH80"/>
<dbReference type="Proteomes" id="UP000269721">
    <property type="component" value="Unassembled WGS sequence"/>
</dbReference>
<protein>
    <submittedName>
        <fullName evidence="2">Uncharacterized protein</fullName>
    </submittedName>
</protein>
<evidence type="ECO:0000313" key="3">
    <source>
        <dbReference type="Proteomes" id="UP000269721"/>
    </source>
</evidence>
<feature type="compositionally biased region" description="Polar residues" evidence="1">
    <location>
        <begin position="93"/>
        <end position="110"/>
    </location>
</feature>
<accession>A0A4P9WH80</accession>
<evidence type="ECO:0000313" key="2">
    <source>
        <dbReference type="EMBL" id="RKO90420.1"/>
    </source>
</evidence>
<sequence length="328" mass="34797">MSTLGRRLRALLALDTSDQIPGESGAATPGGGSLKDPPGNEGREEGESNQQSETPTRFVGEEGVGGSRAEVTGLSLHNSLELGAVPSPKDETAQNTGNAKAASRSSTSHNMDFDDDDSDMFKEIDGLVCDEERSSQSFHTDPTSYSVPHGGYHARAEGSFEVLWWFGLKGYLPDFMSPQPRTSPSGRSWNSIGAPPGLTRPTHIGLWGLGLGLSAGQADPIQTGSPTTASWTEQTSKSALPMAGKYRAGQYVGHAESVSHYDNYVEFRASAIEKQSAGSALFARHVPTADLAHGLAEHSVTGEKTFSSPHCLYIISNSQTPATTFRAL</sequence>
<dbReference type="EMBL" id="KZ995568">
    <property type="protein sequence ID" value="RKO90420.1"/>
    <property type="molecule type" value="Genomic_DNA"/>
</dbReference>
<reference evidence="3" key="1">
    <citation type="journal article" date="2018" name="Nat. Microbiol.">
        <title>Leveraging single-cell genomics to expand the fungal tree of life.</title>
        <authorList>
            <person name="Ahrendt S.R."/>
            <person name="Quandt C.A."/>
            <person name="Ciobanu D."/>
            <person name="Clum A."/>
            <person name="Salamov A."/>
            <person name="Andreopoulos B."/>
            <person name="Cheng J.F."/>
            <person name="Woyke T."/>
            <person name="Pelin A."/>
            <person name="Henrissat B."/>
            <person name="Reynolds N.K."/>
            <person name="Benny G.L."/>
            <person name="Smith M.E."/>
            <person name="James T.Y."/>
            <person name="Grigoriev I.V."/>
        </authorList>
    </citation>
    <scope>NUCLEOTIDE SEQUENCE [LARGE SCALE GENOMIC DNA]</scope>
</reference>
<feature type="region of interest" description="Disordered" evidence="1">
    <location>
        <begin position="13"/>
        <end position="118"/>
    </location>
</feature>
<evidence type="ECO:0000256" key="1">
    <source>
        <dbReference type="SAM" id="MobiDB-lite"/>
    </source>
</evidence>
<proteinExistence type="predicted"/>
<name>A0A4P9WH80_9FUNG</name>
<gene>
    <name evidence="2" type="ORF">BDK51DRAFT_46618</name>
</gene>